<dbReference type="PANTHER" id="PTHR33397:SF5">
    <property type="entry name" value="RNASE YUTE-RELATED"/>
    <property type="match status" value="1"/>
</dbReference>
<evidence type="ECO:0000256" key="2">
    <source>
        <dbReference type="ARBA" id="ARBA00022722"/>
    </source>
</evidence>
<keyword evidence="2" id="KW-0540">Nuclease</keyword>
<accession>A0A0M2NXH1</accession>
<dbReference type="EMBL" id="LAKJ01000018">
    <property type="protein sequence ID" value="KKI63209.1"/>
    <property type="molecule type" value="Genomic_DNA"/>
</dbReference>
<evidence type="ECO:0000256" key="3">
    <source>
        <dbReference type="ARBA" id="ARBA00022801"/>
    </source>
</evidence>
<proteinExistence type="inferred from homology"/>
<protein>
    <recommendedName>
        <fullName evidence="7">DUF86 domain-containing protein</fullName>
    </recommendedName>
</protein>
<sequence>MYFVNKEKLDKKLNYLQQLVNDYPDYRDNHYAFERISQMLIESSVDIGNMIIDGFILRDPGNYKDVIDILELENVISKDTQNNVNQTVDVRKQFVHFYDELDTIQLKPLFDKALDYYQQFIDEVIQFLNNENVPITAFGQKGEK</sequence>
<comment type="caution">
    <text evidence="5">The sequence shown here is derived from an EMBL/GenBank/DDBJ whole genome shotgun (WGS) entry which is preliminary data.</text>
</comment>
<dbReference type="PATRIC" id="fig|74704.6.peg.1095"/>
<keyword evidence="3" id="KW-0378">Hydrolase</keyword>
<gene>
    <name evidence="5" type="ORF">UF66_1065</name>
</gene>
<dbReference type="InterPro" id="IPR037038">
    <property type="entry name" value="HepT-like_sf"/>
</dbReference>
<dbReference type="GO" id="GO:0016787">
    <property type="term" value="F:hydrolase activity"/>
    <property type="evidence" value="ECO:0007669"/>
    <property type="project" value="UniProtKB-KW"/>
</dbReference>
<reference evidence="5 6" key="1">
    <citation type="submission" date="2015-03" db="EMBL/GenBank/DDBJ databases">
        <title>Genome Assembly of Staphylococcus cohnii subsp. cohnii strain G22B2.</title>
        <authorList>
            <person name="Nair G."/>
            <person name="Kaur G."/>
            <person name="Khatri I."/>
            <person name="Singh N.K."/>
            <person name="Sathyabama S."/>
            <person name="Maurya S.K."/>
            <person name="Subramanian S."/>
            <person name="Agrewala J.N."/>
            <person name="Mayilraj S."/>
        </authorList>
    </citation>
    <scope>NUCLEOTIDE SEQUENCE [LARGE SCALE GENOMIC DNA]</scope>
    <source>
        <strain evidence="5 6">G22B2</strain>
    </source>
</reference>
<dbReference type="InterPro" id="IPR008201">
    <property type="entry name" value="HepT-like"/>
</dbReference>
<dbReference type="GeneID" id="58098046"/>
<dbReference type="Proteomes" id="UP000034455">
    <property type="component" value="Unassembled WGS sequence"/>
</dbReference>
<dbReference type="AlphaFoldDB" id="A0A0M2NXH1"/>
<evidence type="ECO:0000256" key="1">
    <source>
        <dbReference type="ARBA" id="ARBA00022649"/>
    </source>
</evidence>
<evidence type="ECO:0000313" key="6">
    <source>
        <dbReference type="Proteomes" id="UP000034455"/>
    </source>
</evidence>
<comment type="similarity">
    <text evidence="4">Belongs to the HepT RNase toxin family.</text>
</comment>
<dbReference type="Pfam" id="PF01934">
    <property type="entry name" value="HepT-like"/>
    <property type="match status" value="1"/>
</dbReference>
<evidence type="ECO:0000313" key="5">
    <source>
        <dbReference type="EMBL" id="KKI63209.1"/>
    </source>
</evidence>
<name>A0A0M2NXH1_STACC</name>
<dbReference type="Gene3D" id="1.20.120.580">
    <property type="entry name" value="bsu32300-like"/>
    <property type="match status" value="1"/>
</dbReference>
<dbReference type="GO" id="GO:0004540">
    <property type="term" value="F:RNA nuclease activity"/>
    <property type="evidence" value="ECO:0007669"/>
    <property type="project" value="InterPro"/>
</dbReference>
<dbReference type="GO" id="GO:0110001">
    <property type="term" value="C:toxin-antitoxin complex"/>
    <property type="evidence" value="ECO:0007669"/>
    <property type="project" value="InterPro"/>
</dbReference>
<keyword evidence="1" id="KW-1277">Toxin-antitoxin system</keyword>
<dbReference type="PANTHER" id="PTHR33397">
    <property type="entry name" value="UPF0331 PROTEIN YUTE"/>
    <property type="match status" value="1"/>
</dbReference>
<evidence type="ECO:0008006" key="7">
    <source>
        <dbReference type="Google" id="ProtNLM"/>
    </source>
</evidence>
<evidence type="ECO:0000256" key="4">
    <source>
        <dbReference type="ARBA" id="ARBA00024207"/>
    </source>
</evidence>
<organism evidence="5 6">
    <name type="scientific">Staphylococcus cohnii subsp. cohnii</name>
    <dbReference type="NCBI Taxonomy" id="74704"/>
    <lineage>
        <taxon>Bacteria</taxon>
        <taxon>Bacillati</taxon>
        <taxon>Bacillota</taxon>
        <taxon>Bacilli</taxon>
        <taxon>Bacillales</taxon>
        <taxon>Staphylococcaceae</taxon>
        <taxon>Staphylococcus</taxon>
        <taxon>Staphylococcus cohnii species complex</taxon>
    </lineage>
</organism>
<dbReference type="InterPro" id="IPR052379">
    <property type="entry name" value="Type_VII_TA_RNase"/>
</dbReference>
<dbReference type="RefSeq" id="WP_019469684.1">
    <property type="nucleotide sequence ID" value="NZ_BKAS01000007.1"/>
</dbReference>